<keyword evidence="3" id="KW-0347">Helicase</keyword>
<evidence type="ECO:0000313" key="8">
    <source>
        <dbReference type="Proteomes" id="UP001433268"/>
    </source>
</evidence>
<dbReference type="PANTHER" id="PTHR45626:SF17">
    <property type="entry name" value="HELICASE-LIKE TRANSCRIPTION FACTOR"/>
    <property type="match status" value="1"/>
</dbReference>
<evidence type="ECO:0000259" key="6">
    <source>
        <dbReference type="PROSITE" id="PS51192"/>
    </source>
</evidence>
<protein>
    <submittedName>
        <fullName evidence="7">SNF2 superfamily protein</fullName>
    </submittedName>
</protein>
<dbReference type="PROSITE" id="PS51192">
    <property type="entry name" value="HELICASE_ATP_BIND_1"/>
    <property type="match status" value="1"/>
</dbReference>
<sequence length="570" mass="64252">MDPLEDDSFEDLPDSQMPVEVVDLTMLDDDSLFVEQRLSTEPGQARVKPESDQAQVKPEPDTDEQLNHHIKAEAGPDDRSPRELSTGTFQDQNTREDPFVISDVEDDTQDSQTNRESQPGHIKFQSGPDATSPKATEQPDNTHDTVALEFLKEDLRVYTMRRNILQARSGGAREELQSDTIPDETPSSPSKTYHSLPRTAKEWWEKRYESKKDQIARERNRLYHTPLPANTRSRKRRRVAKPVNKRLFGNQTKDQMFEARAALQDLPEAGEVSATTKEQQLKQTIADAAQHGDEQTLKDDGKQLEQASRSFGLNNCKPDNRNWASAKFIVKGLKTRLLAHQVINVSRMLGREFGEDRGGINADEMGLGKTIQAFGCIAHNQPGPTDPKTTLIVAPSSVISQWISEIEKHLHTGTHFTYTQFKKKKGENQDNLSNNAIILVSYQELLGSYLPKAVQGEIESLECTPERRQELLDEHLGVFFKMDFWRVVLDEAHAIKNHLSQTSIVCRKVKAKHRWALTGTPIQNTPEVMFQSAVSGDGLSHVNLDRDLAVSHVPARSVGEFLEGLQKDAR</sequence>
<dbReference type="SMART" id="SM00487">
    <property type="entry name" value="DEXDc"/>
    <property type="match status" value="1"/>
</dbReference>
<dbReference type="Pfam" id="PF00176">
    <property type="entry name" value="SNF2-rel_dom"/>
    <property type="match status" value="1"/>
</dbReference>
<evidence type="ECO:0000256" key="2">
    <source>
        <dbReference type="ARBA" id="ARBA00022801"/>
    </source>
</evidence>
<dbReference type="InterPro" id="IPR000330">
    <property type="entry name" value="SNF2_N"/>
</dbReference>
<keyword evidence="2" id="KW-0378">Hydrolase</keyword>
<feature type="region of interest" description="Disordered" evidence="5">
    <location>
        <begin position="36"/>
        <end position="143"/>
    </location>
</feature>
<dbReference type="InterPro" id="IPR050628">
    <property type="entry name" value="SNF2_RAD54_helicase_TF"/>
</dbReference>
<accession>A0ABR1W833</accession>
<feature type="compositionally biased region" description="Polar residues" evidence="5">
    <location>
        <begin position="83"/>
        <end position="92"/>
    </location>
</feature>
<evidence type="ECO:0000256" key="5">
    <source>
        <dbReference type="SAM" id="MobiDB-lite"/>
    </source>
</evidence>
<dbReference type="InterPro" id="IPR038718">
    <property type="entry name" value="SNF2-like_sf"/>
</dbReference>
<evidence type="ECO:0000313" key="7">
    <source>
        <dbReference type="EMBL" id="KAK8079650.1"/>
    </source>
</evidence>
<dbReference type="InterPro" id="IPR027417">
    <property type="entry name" value="P-loop_NTPase"/>
</dbReference>
<dbReference type="SUPFAM" id="SSF52540">
    <property type="entry name" value="P-loop containing nucleoside triphosphate hydrolases"/>
    <property type="match status" value="1"/>
</dbReference>
<feature type="domain" description="Helicase ATP-binding" evidence="6">
    <location>
        <begin position="350"/>
        <end position="539"/>
    </location>
</feature>
<dbReference type="Gene3D" id="3.40.50.10810">
    <property type="entry name" value="Tandem AAA-ATPase domain"/>
    <property type="match status" value="1"/>
</dbReference>
<dbReference type="InterPro" id="IPR014001">
    <property type="entry name" value="Helicase_ATP-bd"/>
</dbReference>
<comment type="caution">
    <text evidence="7">The sequence shown here is derived from an EMBL/GenBank/DDBJ whole genome shotgun (WGS) entry which is preliminary data.</text>
</comment>
<keyword evidence="4" id="KW-0067">ATP-binding</keyword>
<evidence type="ECO:0000256" key="1">
    <source>
        <dbReference type="ARBA" id="ARBA00022741"/>
    </source>
</evidence>
<evidence type="ECO:0000256" key="4">
    <source>
        <dbReference type="ARBA" id="ARBA00022840"/>
    </source>
</evidence>
<feature type="region of interest" description="Disordered" evidence="5">
    <location>
        <begin position="168"/>
        <end position="194"/>
    </location>
</feature>
<keyword evidence="1" id="KW-0547">Nucleotide-binding</keyword>
<reference evidence="7 8" key="1">
    <citation type="submission" date="2023-01" db="EMBL/GenBank/DDBJ databases">
        <title>Analysis of 21 Apiospora genomes using comparative genomics revels a genus with tremendous synthesis potential of carbohydrate active enzymes and secondary metabolites.</title>
        <authorList>
            <person name="Sorensen T."/>
        </authorList>
    </citation>
    <scope>NUCLEOTIDE SEQUENCE [LARGE SCALE GENOMIC DNA]</scope>
    <source>
        <strain evidence="7 8">CBS 114990</strain>
    </source>
</reference>
<dbReference type="GeneID" id="92044843"/>
<proteinExistence type="predicted"/>
<dbReference type="Proteomes" id="UP001433268">
    <property type="component" value="Unassembled WGS sequence"/>
</dbReference>
<dbReference type="RefSeq" id="XP_066667125.1">
    <property type="nucleotide sequence ID" value="XM_066811783.1"/>
</dbReference>
<dbReference type="CDD" id="cd18008">
    <property type="entry name" value="DEXDc_SHPRH-like"/>
    <property type="match status" value="1"/>
</dbReference>
<name>A0ABR1W833_9PEZI</name>
<keyword evidence="8" id="KW-1185">Reference proteome</keyword>
<gene>
    <name evidence="7" type="ORF">PG997_007468</name>
</gene>
<evidence type="ECO:0000256" key="3">
    <source>
        <dbReference type="ARBA" id="ARBA00022806"/>
    </source>
</evidence>
<dbReference type="EMBL" id="JAQQWN010000006">
    <property type="protein sequence ID" value="KAK8079650.1"/>
    <property type="molecule type" value="Genomic_DNA"/>
</dbReference>
<dbReference type="PANTHER" id="PTHR45626">
    <property type="entry name" value="TRANSCRIPTION TERMINATION FACTOR 2-RELATED"/>
    <property type="match status" value="1"/>
</dbReference>
<feature type="compositionally biased region" description="Basic and acidic residues" evidence="5">
    <location>
        <begin position="65"/>
        <end position="82"/>
    </location>
</feature>
<organism evidence="7 8">
    <name type="scientific">Apiospora hydei</name>
    <dbReference type="NCBI Taxonomy" id="1337664"/>
    <lineage>
        <taxon>Eukaryota</taxon>
        <taxon>Fungi</taxon>
        <taxon>Dikarya</taxon>
        <taxon>Ascomycota</taxon>
        <taxon>Pezizomycotina</taxon>
        <taxon>Sordariomycetes</taxon>
        <taxon>Xylariomycetidae</taxon>
        <taxon>Amphisphaeriales</taxon>
        <taxon>Apiosporaceae</taxon>
        <taxon>Apiospora</taxon>
    </lineage>
</organism>